<dbReference type="Proteomes" id="UP000002207">
    <property type="component" value="Chromosome"/>
</dbReference>
<dbReference type="PANTHER" id="PTHR30562:SF1">
    <property type="entry name" value="UVRABC SYSTEM PROTEIN C"/>
    <property type="match status" value="1"/>
</dbReference>
<dbReference type="RefSeq" id="WP_015897689.1">
    <property type="nucleotide sequence ID" value="NC_012483.1"/>
</dbReference>
<dbReference type="GO" id="GO:0009380">
    <property type="term" value="C:excinuclease repair complex"/>
    <property type="evidence" value="ECO:0007669"/>
    <property type="project" value="TreeGrafter"/>
</dbReference>
<dbReference type="InterPro" id="IPR050066">
    <property type="entry name" value="UvrABC_protein_C"/>
</dbReference>
<dbReference type="EMBL" id="CP001472">
    <property type="protein sequence ID" value="ACO31593.1"/>
    <property type="molecule type" value="Genomic_DNA"/>
</dbReference>
<dbReference type="GO" id="GO:0006974">
    <property type="term" value="P:DNA damage response"/>
    <property type="evidence" value="ECO:0007669"/>
    <property type="project" value="TreeGrafter"/>
</dbReference>
<dbReference type="HOGENOM" id="CLU_613830_0_0_0"/>
<protein>
    <submittedName>
        <fullName evidence="1">Excinuclease ABC, C subunit homolog</fullName>
    </submittedName>
</protein>
<accession>C1F2G4</accession>
<name>C1F2G4_ACIC5</name>
<dbReference type="PANTHER" id="PTHR30562">
    <property type="entry name" value="UVRC/OXIDOREDUCTASE"/>
    <property type="match status" value="1"/>
</dbReference>
<evidence type="ECO:0000313" key="1">
    <source>
        <dbReference type="EMBL" id="ACO31593.1"/>
    </source>
</evidence>
<organism evidence="1 2">
    <name type="scientific">Acidobacterium capsulatum (strain ATCC 51196 / DSM 11244 / BCRC 80197 / JCM 7670 / NBRC 15755 / NCIMB 13165 / 161)</name>
    <dbReference type="NCBI Taxonomy" id="240015"/>
    <lineage>
        <taxon>Bacteria</taxon>
        <taxon>Pseudomonadati</taxon>
        <taxon>Acidobacteriota</taxon>
        <taxon>Terriglobia</taxon>
        <taxon>Terriglobales</taxon>
        <taxon>Acidobacteriaceae</taxon>
        <taxon>Acidobacterium</taxon>
    </lineage>
</organism>
<dbReference type="STRING" id="240015.ACP_2624"/>
<evidence type="ECO:0000313" key="2">
    <source>
        <dbReference type="Proteomes" id="UP000002207"/>
    </source>
</evidence>
<reference evidence="1 2" key="1">
    <citation type="journal article" date="2009" name="Appl. Environ. Microbiol.">
        <title>Three genomes from the phylum Acidobacteria provide insight into the lifestyles of these microorganisms in soils.</title>
        <authorList>
            <person name="Ward N.L."/>
            <person name="Challacombe J.F."/>
            <person name="Janssen P.H."/>
            <person name="Henrissat B."/>
            <person name="Coutinho P.M."/>
            <person name="Wu M."/>
            <person name="Xie G."/>
            <person name="Haft D.H."/>
            <person name="Sait M."/>
            <person name="Badger J."/>
            <person name="Barabote R.D."/>
            <person name="Bradley B."/>
            <person name="Brettin T.S."/>
            <person name="Brinkac L.M."/>
            <person name="Bruce D."/>
            <person name="Creasy T."/>
            <person name="Daugherty S.C."/>
            <person name="Davidsen T.M."/>
            <person name="DeBoy R.T."/>
            <person name="Detter J.C."/>
            <person name="Dodson R.J."/>
            <person name="Durkin A.S."/>
            <person name="Ganapathy A."/>
            <person name="Gwinn-Giglio M."/>
            <person name="Han C.S."/>
            <person name="Khouri H."/>
            <person name="Kiss H."/>
            <person name="Kothari S.P."/>
            <person name="Madupu R."/>
            <person name="Nelson K.E."/>
            <person name="Nelson W.C."/>
            <person name="Paulsen I."/>
            <person name="Penn K."/>
            <person name="Ren Q."/>
            <person name="Rosovitz M.J."/>
            <person name="Selengut J.D."/>
            <person name="Shrivastava S."/>
            <person name="Sullivan S.A."/>
            <person name="Tapia R."/>
            <person name="Thompson L.S."/>
            <person name="Watkins K.L."/>
            <person name="Yang Q."/>
            <person name="Yu C."/>
            <person name="Zafar N."/>
            <person name="Zhou L."/>
            <person name="Kuske C.R."/>
        </authorList>
    </citation>
    <scope>NUCLEOTIDE SEQUENCE [LARGE SCALE GENOMIC DNA]</scope>
    <source>
        <strain evidence="2">ATCC 51196 / DSM 11244 / BCRC 80197 / JCM 7670 / NBRC 15755 / NCIMB 13165 / 161</strain>
    </source>
</reference>
<dbReference type="KEGG" id="aca:ACP_2624"/>
<keyword evidence="2" id="KW-1185">Reference proteome</keyword>
<dbReference type="eggNOG" id="COG0322">
    <property type="taxonomic scope" value="Bacteria"/>
</dbReference>
<proteinExistence type="predicted"/>
<dbReference type="InParanoid" id="C1F2G4"/>
<dbReference type="AlphaFoldDB" id="C1F2G4"/>
<gene>
    <name evidence="1" type="ordered locus">ACP_2624</name>
</gene>
<sequence>MLTHSLAFDVKNPPWSEIPAEAGVFALFGADERAEPYLNRTPDLRRRLKRLLDPKPEQSKRLQLAAQIRRIEYTRTGSEFEALLCLYQASVEAMGERARERMHLRAPVFLRMSMQNEFPRVYPATRLTLKAAEDLFGPFPSRWMAERWLEQMLNLFLLRRCQEDLEPDPAFAGCIYSEMRKCLAPCFEGCTRARYDEEAAAVHDFLATRGESLRARLAAEREAASEALDFEKAAEVHARVERVDEVMGALPEAVRPLTQLHGVMVQPSVEPETVALFLLEGGQMAGPALFSTLGMRHPNEQSGSSSLFAHPTMVEPVPLRAEGEPVPAASRDELDRRLEEALAALRERLKKPSSAMLADHLALFKRWFYRPQTKRVGEMVFASPAGEIAGKAVLRAVSRVVRAGM</sequence>